<evidence type="ECO:0000256" key="2">
    <source>
        <dbReference type="ARBA" id="ARBA00023239"/>
    </source>
</evidence>
<gene>
    <name evidence="3" type="ORF">ANIA_05359</name>
</gene>
<dbReference type="GO" id="GO:0016838">
    <property type="term" value="F:carbon-oxygen lyase activity, acting on phosphates"/>
    <property type="evidence" value="ECO:0007669"/>
    <property type="project" value="InterPro"/>
</dbReference>
<reference evidence="4" key="1">
    <citation type="journal article" date="2005" name="Nature">
        <title>Sequencing of Aspergillus nidulans and comparative analysis with A. fumigatus and A. oryzae.</title>
        <authorList>
            <person name="Galagan J.E."/>
            <person name="Calvo S.E."/>
            <person name="Cuomo C."/>
            <person name="Ma L.J."/>
            <person name="Wortman J.R."/>
            <person name="Batzoglou S."/>
            <person name="Lee S.I."/>
            <person name="Basturkmen M."/>
            <person name="Spevak C.C."/>
            <person name="Clutterbuck J."/>
            <person name="Kapitonov V."/>
            <person name="Jurka J."/>
            <person name="Scazzocchio C."/>
            <person name="Farman M."/>
            <person name="Butler J."/>
            <person name="Purcell S."/>
            <person name="Harris S."/>
            <person name="Braus G.H."/>
            <person name="Draht O."/>
            <person name="Busch S."/>
            <person name="D'Enfert C."/>
            <person name="Bouchier C."/>
            <person name="Goldman G.H."/>
            <person name="Bell-Pedersen D."/>
            <person name="Griffiths-Jones S."/>
            <person name="Doonan J.H."/>
            <person name="Yu J."/>
            <person name="Vienken K."/>
            <person name="Pain A."/>
            <person name="Freitag M."/>
            <person name="Selker E.U."/>
            <person name="Archer D.B."/>
            <person name="Penalva M.A."/>
            <person name="Oakley B.R."/>
            <person name="Momany M."/>
            <person name="Tanaka T."/>
            <person name="Kumagai T."/>
            <person name="Asai K."/>
            <person name="Machida M."/>
            <person name="Nierman W.C."/>
            <person name="Denning D.W."/>
            <person name="Caddick M."/>
            <person name="Hynes M."/>
            <person name="Paoletti M."/>
            <person name="Fischer R."/>
            <person name="Miller B."/>
            <person name="Dyer P."/>
            <person name="Sachs M.S."/>
            <person name="Osmani S.A."/>
            <person name="Birren B.W."/>
        </authorList>
    </citation>
    <scope>NUCLEOTIDE SEQUENCE [LARGE SCALE GENOMIC DNA]</scope>
    <source>
        <strain evidence="4">FGSC A4 / ATCC 38163 / CBS 112.46 / NRRL 194 / M139</strain>
    </source>
</reference>
<sequence>MDKISVQDLANILVDFLKRFNYNDTARLPSEELKPLYDFVLPYIPYNEKIVRELAEYAHCTFPFLPLEVRQAVALYDTFQMSVDDLPVEQYDSLHDLCVQLSSGETVKHPVWNGFFNSLPILLQYYGPYAQTTLFRGALEFIQATCLERTLFRGFPGSSYPSYVRRMSGQGPVQAAVCFPEAEFPQEQYLPLIASLEAELEYCRLENMTV</sequence>
<dbReference type="InterPro" id="IPR008949">
    <property type="entry name" value="Isoprenoid_synthase_dom_sf"/>
</dbReference>
<dbReference type="Gene3D" id="1.10.600.10">
    <property type="entry name" value="Farnesyl Diphosphate Synthase"/>
    <property type="match status" value="1"/>
</dbReference>
<dbReference type="InterPro" id="IPR024652">
    <property type="entry name" value="Trichodiene_synth"/>
</dbReference>
<dbReference type="VEuPathDB" id="FungiDB:AN5359"/>
<dbReference type="Pfam" id="PF06330">
    <property type="entry name" value="TRI5"/>
    <property type="match status" value="1"/>
</dbReference>
<dbReference type="SUPFAM" id="SSF48576">
    <property type="entry name" value="Terpenoid synthases"/>
    <property type="match status" value="1"/>
</dbReference>
<proteinExistence type="inferred from homology"/>
<dbReference type="EMBL" id="BN001305">
    <property type="protein sequence ID" value="CBF82039.1"/>
    <property type="molecule type" value="Genomic_DNA"/>
</dbReference>
<dbReference type="OMA" id="FPQERYL"/>
<dbReference type="STRING" id="227321.Q5B271"/>
<comment type="similarity">
    <text evidence="1">Belongs to the trichodiene synthase family.</text>
</comment>
<dbReference type="OrthoDB" id="2998174at2759"/>
<evidence type="ECO:0000256" key="1">
    <source>
        <dbReference type="ARBA" id="ARBA00007946"/>
    </source>
</evidence>
<dbReference type="InParanoid" id="Q5B271"/>
<dbReference type="KEGG" id="ani:ANIA_05359"/>
<accession>C8VGR5</accession>
<dbReference type="AlphaFoldDB" id="Q5B271"/>
<protein>
    <submittedName>
        <fullName evidence="3">Uncharacterized protein</fullName>
    </submittedName>
</protein>
<organism evidence="3 4">
    <name type="scientific">Emericella nidulans (strain FGSC A4 / ATCC 38163 / CBS 112.46 / NRRL 194 / M139)</name>
    <name type="common">Aspergillus nidulans</name>
    <dbReference type="NCBI Taxonomy" id="227321"/>
    <lineage>
        <taxon>Eukaryota</taxon>
        <taxon>Fungi</taxon>
        <taxon>Dikarya</taxon>
        <taxon>Ascomycota</taxon>
        <taxon>Pezizomycotina</taxon>
        <taxon>Eurotiomycetes</taxon>
        <taxon>Eurotiomycetidae</taxon>
        <taxon>Eurotiales</taxon>
        <taxon>Aspergillaceae</taxon>
        <taxon>Aspergillus</taxon>
        <taxon>Aspergillus subgen. Nidulantes</taxon>
    </lineage>
</organism>
<evidence type="ECO:0000313" key="4">
    <source>
        <dbReference type="Proteomes" id="UP000000560"/>
    </source>
</evidence>
<dbReference type="HOGENOM" id="CLU_1310097_0_0_1"/>
<keyword evidence="2" id="KW-0456">Lyase</keyword>
<name>Q5B271_EMENI</name>
<evidence type="ECO:0000313" key="3">
    <source>
        <dbReference type="EMBL" id="CBF82039.1"/>
    </source>
</evidence>
<reference evidence="4" key="2">
    <citation type="journal article" date="2009" name="Fungal Genet. Biol.">
        <title>The 2008 update of the Aspergillus nidulans genome annotation: a community effort.</title>
        <authorList>
            <person name="Wortman J.R."/>
            <person name="Gilsenan J.M."/>
            <person name="Joardar V."/>
            <person name="Deegan J."/>
            <person name="Clutterbuck J."/>
            <person name="Andersen M.R."/>
            <person name="Archer D."/>
            <person name="Bencina M."/>
            <person name="Braus G."/>
            <person name="Coutinho P."/>
            <person name="von Dohren H."/>
            <person name="Doonan J."/>
            <person name="Driessen A.J."/>
            <person name="Durek P."/>
            <person name="Espeso E."/>
            <person name="Fekete E."/>
            <person name="Flipphi M."/>
            <person name="Estrada C.G."/>
            <person name="Geysens S."/>
            <person name="Goldman G."/>
            <person name="de Groot P.W."/>
            <person name="Hansen K."/>
            <person name="Harris S.D."/>
            <person name="Heinekamp T."/>
            <person name="Helmstaedt K."/>
            <person name="Henrissat B."/>
            <person name="Hofmann G."/>
            <person name="Homan T."/>
            <person name="Horio T."/>
            <person name="Horiuchi H."/>
            <person name="James S."/>
            <person name="Jones M."/>
            <person name="Karaffa L."/>
            <person name="Karanyi Z."/>
            <person name="Kato M."/>
            <person name="Keller N."/>
            <person name="Kelly D.E."/>
            <person name="Kiel J.A."/>
            <person name="Kim J.M."/>
            <person name="van der Klei I.J."/>
            <person name="Klis F.M."/>
            <person name="Kovalchuk A."/>
            <person name="Krasevec N."/>
            <person name="Kubicek C.P."/>
            <person name="Liu B."/>
            <person name="Maccabe A."/>
            <person name="Meyer V."/>
            <person name="Mirabito P."/>
            <person name="Miskei M."/>
            <person name="Mos M."/>
            <person name="Mullins J."/>
            <person name="Nelson D.R."/>
            <person name="Nielsen J."/>
            <person name="Oakley B.R."/>
            <person name="Osmani S.A."/>
            <person name="Pakula T."/>
            <person name="Paszewski A."/>
            <person name="Paulsen I."/>
            <person name="Pilsyk S."/>
            <person name="Pocsi I."/>
            <person name="Punt P.J."/>
            <person name="Ram A.F."/>
            <person name="Ren Q."/>
            <person name="Robellet X."/>
            <person name="Robson G."/>
            <person name="Seiboth B."/>
            <person name="van Solingen P."/>
            <person name="Specht T."/>
            <person name="Sun J."/>
            <person name="Taheri-Talesh N."/>
            <person name="Takeshita N."/>
            <person name="Ussery D."/>
            <person name="vanKuyk P.A."/>
            <person name="Visser H."/>
            <person name="van de Vondervoort P.J."/>
            <person name="de Vries R.P."/>
            <person name="Walton J."/>
            <person name="Xiang X."/>
            <person name="Xiong Y."/>
            <person name="Zeng A.P."/>
            <person name="Brandt B.W."/>
            <person name="Cornell M.J."/>
            <person name="van den Hondel C.A."/>
            <person name="Visser J."/>
            <person name="Oliver S.G."/>
            <person name="Turner G."/>
        </authorList>
    </citation>
    <scope>GENOME REANNOTATION</scope>
    <source>
        <strain evidence="4">FGSC A4 / ATCC 38163 / CBS 112.46 / NRRL 194 / M139</strain>
    </source>
</reference>
<accession>Q5B271</accession>
<keyword evidence="4" id="KW-1185">Reference proteome</keyword>
<dbReference type="Proteomes" id="UP000000560">
    <property type="component" value="Chromosome V"/>
</dbReference>
<dbReference type="GeneID" id="2871652"/>
<dbReference type="RefSeq" id="XP_662963.1">
    <property type="nucleotide sequence ID" value="XM_657871.1"/>
</dbReference>